<dbReference type="EMBL" id="MFMM01000001">
    <property type="protein sequence ID" value="OGG85206.1"/>
    <property type="molecule type" value="Genomic_DNA"/>
</dbReference>
<feature type="compositionally biased region" description="Low complexity" evidence="1">
    <location>
        <begin position="263"/>
        <end position="274"/>
    </location>
</feature>
<feature type="region of interest" description="Disordered" evidence="1">
    <location>
        <begin position="259"/>
        <end position="284"/>
    </location>
</feature>
<dbReference type="STRING" id="1798525.A3G90_04080"/>
<feature type="compositionally biased region" description="Pro residues" evidence="1">
    <location>
        <begin position="145"/>
        <end position="156"/>
    </location>
</feature>
<comment type="caution">
    <text evidence="2">The sequence shown here is derived from an EMBL/GenBank/DDBJ whole genome shotgun (WGS) entry which is preliminary data.</text>
</comment>
<organism evidence="2 3">
    <name type="scientific">Candidatus Kaiserbacteria bacterium RIFCSPLOWO2_12_FULL_45_26</name>
    <dbReference type="NCBI Taxonomy" id="1798525"/>
    <lineage>
        <taxon>Bacteria</taxon>
        <taxon>Candidatus Kaiseribacteriota</taxon>
    </lineage>
</organism>
<proteinExistence type="predicted"/>
<feature type="compositionally biased region" description="Pro residues" evidence="1">
    <location>
        <begin position="275"/>
        <end position="284"/>
    </location>
</feature>
<accession>A0A1F6FH96</accession>
<reference evidence="2 3" key="1">
    <citation type="journal article" date="2016" name="Nat. Commun.">
        <title>Thousands of microbial genomes shed light on interconnected biogeochemical processes in an aquifer system.</title>
        <authorList>
            <person name="Anantharaman K."/>
            <person name="Brown C.T."/>
            <person name="Hug L.A."/>
            <person name="Sharon I."/>
            <person name="Castelle C.J."/>
            <person name="Probst A.J."/>
            <person name="Thomas B.C."/>
            <person name="Singh A."/>
            <person name="Wilkins M.J."/>
            <person name="Karaoz U."/>
            <person name="Brodie E.L."/>
            <person name="Williams K.H."/>
            <person name="Hubbard S.S."/>
            <person name="Banfield J.F."/>
        </authorList>
    </citation>
    <scope>NUCLEOTIDE SEQUENCE [LARGE SCALE GENOMIC DNA]</scope>
</reference>
<feature type="compositionally biased region" description="Low complexity" evidence="1">
    <location>
        <begin position="157"/>
        <end position="172"/>
    </location>
</feature>
<feature type="region of interest" description="Disordered" evidence="1">
    <location>
        <begin position="301"/>
        <end position="324"/>
    </location>
</feature>
<sequence>MDQHSSSGSSFDLHSQAGVMSLLASIRGSQLSATAKNELRDLVFLYTNGGGDNSVRLALEQKLATHQITPIAPVAKPAPEPVAAPAPVLSFGSSRPAPVFKQKPVATPAPAVPKAPEPVAAVPTPAPIPVSPTEVKVPVQSAPATPTPRPVPPPQPIAEAPKTAPAMPAAPAPAAAAPVENVEYLNRIREIKSAVNSKVGNPVNLVDINNEVGREYMNALLDAMKRLSGGVGGIIPAMERLETAFKAVEVAVAEHDKNGGTMPVSSASVSQPVATPTPAPVPTPEPEKIISGFDAMPTPEPIPARPPVTPVTPPPAPKPEPVVPPAPKPQPIAAPVPEKIISGFDAMPTPVPEPKAPTPVPPAPAPAIHSVATDAKIMTPADLPAAESVATSITGDPLMTREIDDGLEQLLSDWSLFKKSGLFGTGPHGREHPLFKKIAGLPIPLLLAGRFEGSTQEIKQSITDYMNGWRYEQGIIYEQGELFEHYLRRVIKQILDLQKKRS</sequence>
<name>A0A1F6FH96_9BACT</name>
<protein>
    <submittedName>
        <fullName evidence="2">Uncharacterized protein</fullName>
    </submittedName>
</protein>
<dbReference type="AlphaFoldDB" id="A0A1F6FH96"/>
<evidence type="ECO:0000256" key="1">
    <source>
        <dbReference type="SAM" id="MobiDB-lite"/>
    </source>
</evidence>
<dbReference type="Proteomes" id="UP000177325">
    <property type="component" value="Unassembled WGS sequence"/>
</dbReference>
<evidence type="ECO:0000313" key="3">
    <source>
        <dbReference type="Proteomes" id="UP000177325"/>
    </source>
</evidence>
<evidence type="ECO:0000313" key="2">
    <source>
        <dbReference type="EMBL" id="OGG85206.1"/>
    </source>
</evidence>
<gene>
    <name evidence="2" type="ORF">A3G90_04080</name>
</gene>
<feature type="region of interest" description="Disordered" evidence="1">
    <location>
        <begin position="140"/>
        <end position="172"/>
    </location>
</feature>